<keyword evidence="2" id="KW-0418">Kinase</keyword>
<accession>A0ABX5WTJ6</accession>
<dbReference type="Gene3D" id="3.30.565.10">
    <property type="entry name" value="Histidine kinase-like ATPase, C-terminal domain"/>
    <property type="match status" value="1"/>
</dbReference>
<dbReference type="InterPro" id="IPR003594">
    <property type="entry name" value="HATPase_dom"/>
</dbReference>
<sequence>MNVTDVKSRIIPVFINLLNNALYWVALAEKDRVIKVDIINDLVVVANNGPVIDQDDIDSLFQLFYSRRPNGNGVGLYLSKQNLAVARHKIWYAEKLEEKLIQDGANFVIQFRGMEVR</sequence>
<organism evidence="2 3">
    <name type="scientific">Shewanella psychropiezotolerans</name>
    <dbReference type="NCBI Taxonomy" id="2593655"/>
    <lineage>
        <taxon>Bacteria</taxon>
        <taxon>Pseudomonadati</taxon>
        <taxon>Pseudomonadota</taxon>
        <taxon>Gammaproteobacteria</taxon>
        <taxon>Alteromonadales</taxon>
        <taxon>Shewanellaceae</taxon>
        <taxon>Shewanella</taxon>
    </lineage>
</organism>
<evidence type="ECO:0000313" key="2">
    <source>
        <dbReference type="EMBL" id="QDO82419.1"/>
    </source>
</evidence>
<dbReference type="Pfam" id="PF02518">
    <property type="entry name" value="HATPase_c"/>
    <property type="match status" value="1"/>
</dbReference>
<dbReference type="InterPro" id="IPR036890">
    <property type="entry name" value="HATPase_C_sf"/>
</dbReference>
<dbReference type="GO" id="GO:0016301">
    <property type="term" value="F:kinase activity"/>
    <property type="evidence" value="ECO:0007669"/>
    <property type="project" value="UniProtKB-KW"/>
</dbReference>
<evidence type="ECO:0000259" key="1">
    <source>
        <dbReference type="PROSITE" id="PS50109"/>
    </source>
</evidence>
<dbReference type="EMBL" id="CP041614">
    <property type="protein sequence ID" value="QDO82419.1"/>
    <property type="molecule type" value="Genomic_DNA"/>
</dbReference>
<reference evidence="2 3" key="1">
    <citation type="submission" date="2019-07" db="EMBL/GenBank/DDBJ databases">
        <title>Shewanella sp. YLB-06 whole genomic sequence.</title>
        <authorList>
            <person name="Yu L."/>
        </authorList>
    </citation>
    <scope>NUCLEOTIDE SEQUENCE [LARGE SCALE GENOMIC DNA]</scope>
    <source>
        <strain evidence="2 3">YLB-06</strain>
    </source>
</reference>
<proteinExistence type="predicted"/>
<keyword evidence="2" id="KW-0808">Transferase</keyword>
<dbReference type="InterPro" id="IPR005467">
    <property type="entry name" value="His_kinase_dom"/>
</dbReference>
<dbReference type="RefSeq" id="WP_144044808.1">
    <property type="nucleotide sequence ID" value="NZ_CP041614.1"/>
</dbReference>
<evidence type="ECO:0000313" key="3">
    <source>
        <dbReference type="Proteomes" id="UP000315947"/>
    </source>
</evidence>
<keyword evidence="3" id="KW-1185">Reference proteome</keyword>
<dbReference type="PROSITE" id="PS50109">
    <property type="entry name" value="HIS_KIN"/>
    <property type="match status" value="1"/>
</dbReference>
<feature type="domain" description="Histidine kinase" evidence="1">
    <location>
        <begin position="1"/>
        <end position="115"/>
    </location>
</feature>
<name>A0ABX5WTJ6_9GAMM</name>
<dbReference type="SMART" id="SM00387">
    <property type="entry name" value="HATPase_c"/>
    <property type="match status" value="1"/>
</dbReference>
<dbReference type="SUPFAM" id="SSF55874">
    <property type="entry name" value="ATPase domain of HSP90 chaperone/DNA topoisomerase II/histidine kinase"/>
    <property type="match status" value="1"/>
</dbReference>
<protein>
    <submittedName>
        <fullName evidence="2">Sensor histidine kinase</fullName>
    </submittedName>
</protein>
<dbReference type="Proteomes" id="UP000315947">
    <property type="component" value="Chromosome"/>
</dbReference>
<gene>
    <name evidence="2" type="ORF">FM037_03120</name>
</gene>